<dbReference type="Proteomes" id="UP000885986">
    <property type="component" value="Unassembled WGS sequence"/>
</dbReference>
<dbReference type="SUPFAM" id="SSF47598">
    <property type="entry name" value="Ribbon-helix-helix"/>
    <property type="match status" value="1"/>
</dbReference>
<dbReference type="GO" id="GO:0006355">
    <property type="term" value="P:regulation of DNA-templated transcription"/>
    <property type="evidence" value="ECO:0007669"/>
    <property type="project" value="InterPro"/>
</dbReference>
<dbReference type="EMBL" id="DSDS01000134">
    <property type="protein sequence ID" value="HET98179.1"/>
    <property type="molecule type" value="Genomic_DNA"/>
</dbReference>
<dbReference type="InterPro" id="IPR010985">
    <property type="entry name" value="Ribbon_hlx_hlx"/>
</dbReference>
<accession>A0A7C2XZR1</accession>
<protein>
    <submittedName>
        <fullName evidence="1">Antitoxin</fullName>
    </submittedName>
</protein>
<sequence length="86" mass="9991">MKSMTLRGIDPVLAEKLAQTARQSGKSMNLLVLEAVRHQLGLTEEKPRKAEHHDLDHLFGRWSEDEFKQIQGKIDTERRIDPELWS</sequence>
<evidence type="ECO:0000313" key="1">
    <source>
        <dbReference type="EMBL" id="HET98179.1"/>
    </source>
</evidence>
<proteinExistence type="predicted"/>
<comment type="caution">
    <text evidence="1">The sequence shown here is derived from an EMBL/GenBank/DDBJ whole genome shotgun (WGS) entry which is preliminary data.</text>
</comment>
<reference evidence="1" key="1">
    <citation type="journal article" date="2020" name="mSystems">
        <title>Genome- and Community-Level Interaction Insights into Carbon Utilization and Element Cycling Functions of Hydrothermarchaeota in Hydrothermal Sediment.</title>
        <authorList>
            <person name="Zhou Z."/>
            <person name="Liu Y."/>
            <person name="Xu W."/>
            <person name="Pan J."/>
            <person name="Luo Z.H."/>
            <person name="Li M."/>
        </authorList>
    </citation>
    <scope>NUCLEOTIDE SEQUENCE [LARGE SCALE GENOMIC DNA]</scope>
    <source>
        <strain evidence="1">SpSt-1224</strain>
    </source>
</reference>
<organism evidence="1">
    <name type="scientific">Desulfurivibrio alkaliphilus</name>
    <dbReference type="NCBI Taxonomy" id="427923"/>
    <lineage>
        <taxon>Bacteria</taxon>
        <taxon>Pseudomonadati</taxon>
        <taxon>Thermodesulfobacteriota</taxon>
        <taxon>Desulfobulbia</taxon>
        <taxon>Desulfobulbales</taxon>
        <taxon>Desulfobulbaceae</taxon>
        <taxon>Desulfurivibrio</taxon>
    </lineage>
</organism>
<gene>
    <name evidence="1" type="ORF">ENN98_05740</name>
</gene>
<name>A0A7C2XZR1_9BACT</name>
<dbReference type="AlphaFoldDB" id="A0A7C2XZR1"/>